<dbReference type="Gene3D" id="1.20.5.170">
    <property type="match status" value="1"/>
</dbReference>
<keyword evidence="8" id="KW-0418">Kinase</keyword>
<feature type="domain" description="BZIP" evidence="7">
    <location>
        <begin position="287"/>
        <end position="351"/>
    </location>
</feature>
<keyword evidence="4" id="KW-0804">Transcription</keyword>
<organism evidence="8 9">
    <name type="scientific">Dorcoceras hygrometricum</name>
    <dbReference type="NCBI Taxonomy" id="472368"/>
    <lineage>
        <taxon>Eukaryota</taxon>
        <taxon>Viridiplantae</taxon>
        <taxon>Streptophyta</taxon>
        <taxon>Embryophyta</taxon>
        <taxon>Tracheophyta</taxon>
        <taxon>Spermatophyta</taxon>
        <taxon>Magnoliopsida</taxon>
        <taxon>eudicotyledons</taxon>
        <taxon>Gunneridae</taxon>
        <taxon>Pentapetalae</taxon>
        <taxon>asterids</taxon>
        <taxon>lamiids</taxon>
        <taxon>Lamiales</taxon>
        <taxon>Gesneriaceae</taxon>
        <taxon>Didymocarpoideae</taxon>
        <taxon>Trichosporeae</taxon>
        <taxon>Loxocarpinae</taxon>
        <taxon>Dorcoceras</taxon>
    </lineage>
</organism>
<dbReference type="InterPro" id="IPR004827">
    <property type="entry name" value="bZIP"/>
</dbReference>
<feature type="region of interest" description="Disordered" evidence="6">
    <location>
        <begin position="41"/>
        <end position="67"/>
    </location>
</feature>
<evidence type="ECO:0000256" key="6">
    <source>
        <dbReference type="SAM" id="MobiDB-lite"/>
    </source>
</evidence>
<dbReference type="GO" id="GO:0016301">
    <property type="term" value="F:kinase activity"/>
    <property type="evidence" value="ECO:0007669"/>
    <property type="project" value="UniProtKB-KW"/>
</dbReference>
<keyword evidence="8" id="KW-0808">Transferase</keyword>
<feature type="compositionally biased region" description="Basic and acidic residues" evidence="6">
    <location>
        <begin position="1"/>
        <end position="10"/>
    </location>
</feature>
<dbReference type="PANTHER" id="PTHR13690:SF80">
    <property type="entry name" value="BZIP TRANSCRIPTION FACTOR FAMILY PROTEIN-RELATED"/>
    <property type="match status" value="1"/>
</dbReference>
<name>A0A2Z7C8X2_9LAMI</name>
<proteinExistence type="predicted"/>
<dbReference type="Pfam" id="PF00170">
    <property type="entry name" value="bZIP_1"/>
    <property type="match status" value="1"/>
</dbReference>
<evidence type="ECO:0000313" key="9">
    <source>
        <dbReference type="Proteomes" id="UP000250235"/>
    </source>
</evidence>
<evidence type="ECO:0000313" key="8">
    <source>
        <dbReference type="EMBL" id="KZV41120.1"/>
    </source>
</evidence>
<dbReference type="SUPFAM" id="SSF57959">
    <property type="entry name" value="Leucine zipper domain"/>
    <property type="match status" value="1"/>
</dbReference>
<keyword evidence="9" id="KW-1185">Reference proteome</keyword>
<evidence type="ECO:0000256" key="3">
    <source>
        <dbReference type="ARBA" id="ARBA00023125"/>
    </source>
</evidence>
<dbReference type="GO" id="GO:0003677">
    <property type="term" value="F:DNA binding"/>
    <property type="evidence" value="ECO:0007669"/>
    <property type="project" value="UniProtKB-KW"/>
</dbReference>
<sequence>MNGDNGESRKAAGSQPQPPPISTPYSRILANQQVVRSTLQRPSLARSVSQPLPFGLDEQRGGESSYSLLQPSPSGICLGIGADLQVQRRALPFQPSGTNIPWKIPGASVDNNRTEMTGEAAGTTSEMVDVDEDVFSTYMDLDYIDAASKCGNVEPQDKGINININRVETTDIHETSSTSEDDCWRSCVSSMPEINKSTFVSQMNLHIRSVSADDGLMENTDVSNDFLDMNIPSYPGTLPAQLLSQMITTTCANDKNATAGVVLDGVAFCGEDMGKIMANPKLSEIALKDPRRAKRILSNRKSAARSKERKMRYVAELELKALTLQNEVNMMVAKINQHEVPYTHTHIYIYIYI</sequence>
<evidence type="ECO:0000256" key="1">
    <source>
        <dbReference type="ARBA" id="ARBA00004123"/>
    </source>
</evidence>
<dbReference type="SMART" id="SM00338">
    <property type="entry name" value="BRLZ"/>
    <property type="match status" value="1"/>
</dbReference>
<feature type="region of interest" description="Disordered" evidence="6">
    <location>
        <begin position="1"/>
        <end position="24"/>
    </location>
</feature>
<dbReference type="InterPro" id="IPR046347">
    <property type="entry name" value="bZIP_sf"/>
</dbReference>
<evidence type="ECO:0000256" key="4">
    <source>
        <dbReference type="ARBA" id="ARBA00023163"/>
    </source>
</evidence>
<evidence type="ECO:0000256" key="2">
    <source>
        <dbReference type="ARBA" id="ARBA00023015"/>
    </source>
</evidence>
<evidence type="ECO:0000256" key="5">
    <source>
        <dbReference type="ARBA" id="ARBA00023242"/>
    </source>
</evidence>
<evidence type="ECO:0000259" key="7">
    <source>
        <dbReference type="SMART" id="SM00338"/>
    </source>
</evidence>
<dbReference type="Proteomes" id="UP000250235">
    <property type="component" value="Unassembled WGS sequence"/>
</dbReference>
<gene>
    <name evidence="8" type="ORF">F511_09316</name>
</gene>
<comment type="subcellular location">
    <subcellularLocation>
        <location evidence="1">Nucleus</location>
    </subcellularLocation>
</comment>
<dbReference type="AlphaFoldDB" id="A0A2Z7C8X2"/>
<keyword evidence="2" id="KW-0805">Transcription regulation</keyword>
<dbReference type="GO" id="GO:0003700">
    <property type="term" value="F:DNA-binding transcription factor activity"/>
    <property type="evidence" value="ECO:0007669"/>
    <property type="project" value="InterPro"/>
</dbReference>
<protein>
    <submittedName>
        <fullName evidence="8">Serine/threonine-protein kinase pakB</fullName>
    </submittedName>
</protein>
<dbReference type="OrthoDB" id="1435597at2759"/>
<dbReference type="PANTHER" id="PTHR13690">
    <property type="entry name" value="TRANSCRIPTION FACTOR POSF21-RELATED"/>
    <property type="match status" value="1"/>
</dbReference>
<feature type="compositionally biased region" description="Polar residues" evidence="6">
    <location>
        <begin position="41"/>
        <end position="50"/>
    </location>
</feature>
<dbReference type="GO" id="GO:0005634">
    <property type="term" value="C:nucleus"/>
    <property type="evidence" value="ECO:0007669"/>
    <property type="project" value="UniProtKB-SubCell"/>
</dbReference>
<reference evidence="8 9" key="1">
    <citation type="journal article" date="2015" name="Proc. Natl. Acad. Sci. U.S.A.">
        <title>The resurrection genome of Boea hygrometrica: A blueprint for survival of dehydration.</title>
        <authorList>
            <person name="Xiao L."/>
            <person name="Yang G."/>
            <person name="Zhang L."/>
            <person name="Yang X."/>
            <person name="Zhao S."/>
            <person name="Ji Z."/>
            <person name="Zhou Q."/>
            <person name="Hu M."/>
            <person name="Wang Y."/>
            <person name="Chen M."/>
            <person name="Xu Y."/>
            <person name="Jin H."/>
            <person name="Xiao X."/>
            <person name="Hu G."/>
            <person name="Bao F."/>
            <person name="Hu Y."/>
            <person name="Wan P."/>
            <person name="Li L."/>
            <person name="Deng X."/>
            <person name="Kuang T."/>
            <person name="Xiang C."/>
            <person name="Zhu J.K."/>
            <person name="Oliver M.J."/>
            <person name="He Y."/>
        </authorList>
    </citation>
    <scope>NUCLEOTIDE SEQUENCE [LARGE SCALE GENOMIC DNA]</scope>
    <source>
        <strain evidence="9">cv. XS01</strain>
    </source>
</reference>
<dbReference type="InterPro" id="IPR044759">
    <property type="entry name" value="bZIP_RF2"/>
</dbReference>
<dbReference type="EMBL" id="KQ999837">
    <property type="protein sequence ID" value="KZV41120.1"/>
    <property type="molecule type" value="Genomic_DNA"/>
</dbReference>
<keyword evidence="5" id="KW-0539">Nucleus</keyword>
<accession>A0A2Z7C8X2</accession>
<keyword evidence="3" id="KW-0238">DNA-binding</keyword>
<dbReference type="CDD" id="cd14703">
    <property type="entry name" value="bZIP_plant_RF2"/>
    <property type="match status" value="1"/>
</dbReference>